<protein>
    <submittedName>
        <fullName evidence="3">Uncharacterized protein</fullName>
    </submittedName>
</protein>
<comment type="caution">
    <text evidence="3">The sequence shown here is derived from an EMBL/GenBank/DDBJ whole genome shotgun (WGS) entry which is preliminary data.</text>
</comment>
<accession>A0A9P4U3S7</accession>
<feature type="region of interest" description="Disordered" evidence="1">
    <location>
        <begin position="346"/>
        <end position="375"/>
    </location>
</feature>
<dbReference type="EMBL" id="MU007011">
    <property type="protein sequence ID" value="KAF2436265.1"/>
    <property type="molecule type" value="Genomic_DNA"/>
</dbReference>
<evidence type="ECO:0000256" key="2">
    <source>
        <dbReference type="SAM" id="SignalP"/>
    </source>
</evidence>
<reference evidence="3" key="1">
    <citation type="journal article" date="2020" name="Stud. Mycol.">
        <title>101 Dothideomycetes genomes: a test case for predicting lifestyles and emergence of pathogens.</title>
        <authorList>
            <person name="Haridas S."/>
            <person name="Albert R."/>
            <person name="Binder M."/>
            <person name="Bloem J."/>
            <person name="Labutti K."/>
            <person name="Salamov A."/>
            <person name="Andreopoulos B."/>
            <person name="Baker S."/>
            <person name="Barry K."/>
            <person name="Bills G."/>
            <person name="Bluhm B."/>
            <person name="Cannon C."/>
            <person name="Castanera R."/>
            <person name="Culley D."/>
            <person name="Daum C."/>
            <person name="Ezra D."/>
            <person name="Gonzalez J."/>
            <person name="Henrissat B."/>
            <person name="Kuo A."/>
            <person name="Liang C."/>
            <person name="Lipzen A."/>
            <person name="Lutzoni F."/>
            <person name="Magnuson J."/>
            <person name="Mondo S."/>
            <person name="Nolan M."/>
            <person name="Ohm R."/>
            <person name="Pangilinan J."/>
            <person name="Park H.-J."/>
            <person name="Ramirez L."/>
            <person name="Alfaro M."/>
            <person name="Sun H."/>
            <person name="Tritt A."/>
            <person name="Yoshinaga Y."/>
            <person name="Zwiers L.-H."/>
            <person name="Turgeon B."/>
            <person name="Goodwin S."/>
            <person name="Spatafora J."/>
            <person name="Crous P."/>
            <person name="Grigoriev I."/>
        </authorList>
    </citation>
    <scope>NUCLEOTIDE SEQUENCE</scope>
    <source>
        <strain evidence="3">CBS 130266</strain>
    </source>
</reference>
<keyword evidence="4" id="KW-1185">Reference proteome</keyword>
<feature type="signal peptide" evidence="2">
    <location>
        <begin position="1"/>
        <end position="18"/>
    </location>
</feature>
<evidence type="ECO:0000313" key="3">
    <source>
        <dbReference type="EMBL" id="KAF2436265.1"/>
    </source>
</evidence>
<evidence type="ECO:0000313" key="4">
    <source>
        <dbReference type="Proteomes" id="UP000800235"/>
    </source>
</evidence>
<name>A0A9P4U3S7_9PEZI</name>
<organism evidence="3 4">
    <name type="scientific">Tothia fuscella</name>
    <dbReference type="NCBI Taxonomy" id="1048955"/>
    <lineage>
        <taxon>Eukaryota</taxon>
        <taxon>Fungi</taxon>
        <taxon>Dikarya</taxon>
        <taxon>Ascomycota</taxon>
        <taxon>Pezizomycotina</taxon>
        <taxon>Dothideomycetes</taxon>
        <taxon>Pleosporomycetidae</taxon>
        <taxon>Venturiales</taxon>
        <taxon>Cylindrosympodiaceae</taxon>
        <taxon>Tothia</taxon>
    </lineage>
</organism>
<sequence>MKTSALVALAAAAVNVAAIKYVSGPDKWPEAMQFETVSMEDAGIPLVKRDADAVDLPPKIQTMPTRNPHIPNSKTVKIRYGPYTVPGARVEGGEGMINNRPSPSVDKPCSRCMILGMNAGLEYPDGADANTNTKMWLHHMVMFNIGKGANDATCPIFGAPHLIVGSMPSSSERIFSSGNERTTTFFNPPWGNVTNLGYPIYPADRFGMIVDLMNMNMQAKESYLTIYYDFIDGHPKEMQEVKPVWMDAAQCGTSEISGRTASAAFDFVSPAWIANFEGEVTGTGGHLHDGGTKVEIIVDKKIICTSVPTYGTDEEALERANIAKLGGLGKGKATTKRSAEPVAYPQTPAKGAAAQAKGTPAKGARADPPAGGAHSHAMGKHIIAMSICADNKAGINDMPLSPLGINKLVKGQSWVLKAYYDYNKYPGMRKGTSESMSTVMGISIMYAKTANKRVGE</sequence>
<proteinExistence type="predicted"/>
<keyword evidence="2" id="KW-0732">Signal</keyword>
<evidence type="ECO:0000256" key="1">
    <source>
        <dbReference type="SAM" id="MobiDB-lite"/>
    </source>
</evidence>
<dbReference type="OrthoDB" id="4142625at2759"/>
<gene>
    <name evidence="3" type="ORF">EJ08DRAFT_692141</name>
</gene>
<dbReference type="AlphaFoldDB" id="A0A9P4U3S7"/>
<feature type="chain" id="PRO_5040398687" evidence="2">
    <location>
        <begin position="19"/>
        <end position="456"/>
    </location>
</feature>
<dbReference type="Proteomes" id="UP000800235">
    <property type="component" value="Unassembled WGS sequence"/>
</dbReference>